<dbReference type="InterPro" id="IPR013320">
    <property type="entry name" value="ConA-like_dom_sf"/>
</dbReference>
<protein>
    <submittedName>
        <fullName evidence="3">Polysaccharide lyase family 7 protein</fullName>
    </submittedName>
</protein>
<feature type="compositionally biased region" description="Low complexity" evidence="1">
    <location>
        <begin position="17"/>
        <end position="47"/>
    </location>
</feature>
<sequence>MAALWLVGCSAEAANDDPQSNQSEQPNQSDQADQPDQADQADQAEQSDPADEAALAGAVPAKVLDLTNWKVTLPTGASEKPKEVTQPSLATFSVDPYFKVNAAGDGVQFRAPTNGVTTSGSGYPRSELREMKDSGKSNASWSTSSGTHTMIIDEAITAVPKKKKHVVAGQIHDANDDVIVIRLEYPKLFVDINGDTGPTLDANYVLGKRFTVKFVASGGKIKIYYNNASSPAYTLSKKTSGCYFKAGAYTQSNCDKEDSCGESNYGEVNIYGLKVTHQ</sequence>
<proteinExistence type="predicted"/>
<name>A0ABZ2KM33_9BACT</name>
<feature type="region of interest" description="Disordered" evidence="1">
    <location>
        <begin position="111"/>
        <end position="143"/>
    </location>
</feature>
<organism evidence="3 4">
    <name type="scientific">Pendulispora brunnea</name>
    <dbReference type="NCBI Taxonomy" id="2905690"/>
    <lineage>
        <taxon>Bacteria</taxon>
        <taxon>Pseudomonadati</taxon>
        <taxon>Myxococcota</taxon>
        <taxon>Myxococcia</taxon>
        <taxon>Myxococcales</taxon>
        <taxon>Sorangiineae</taxon>
        <taxon>Pendulisporaceae</taxon>
        <taxon>Pendulispora</taxon>
    </lineage>
</organism>
<keyword evidence="4" id="KW-1185">Reference proteome</keyword>
<keyword evidence="3" id="KW-0456">Lyase</keyword>
<dbReference type="Gene3D" id="2.60.120.200">
    <property type="match status" value="1"/>
</dbReference>
<dbReference type="Pfam" id="PF08787">
    <property type="entry name" value="Alginate_lyase2"/>
    <property type="match status" value="1"/>
</dbReference>
<evidence type="ECO:0000313" key="4">
    <source>
        <dbReference type="Proteomes" id="UP001379533"/>
    </source>
</evidence>
<dbReference type="EMBL" id="CP089982">
    <property type="protein sequence ID" value="WXA99721.1"/>
    <property type="molecule type" value="Genomic_DNA"/>
</dbReference>
<evidence type="ECO:0000259" key="2">
    <source>
        <dbReference type="Pfam" id="PF08787"/>
    </source>
</evidence>
<dbReference type="Proteomes" id="UP001379533">
    <property type="component" value="Chromosome"/>
</dbReference>
<dbReference type="SUPFAM" id="SSF49899">
    <property type="entry name" value="Concanavalin A-like lectins/glucanases"/>
    <property type="match status" value="1"/>
</dbReference>
<feature type="domain" description="Alginate lyase 2" evidence="2">
    <location>
        <begin position="64"/>
        <end position="277"/>
    </location>
</feature>
<dbReference type="InterPro" id="IPR014895">
    <property type="entry name" value="Alginate_lyase_2"/>
</dbReference>
<accession>A0ABZ2KM33</accession>
<dbReference type="RefSeq" id="WP_394850363.1">
    <property type="nucleotide sequence ID" value="NZ_CP089982.1"/>
</dbReference>
<dbReference type="GO" id="GO:0016829">
    <property type="term" value="F:lyase activity"/>
    <property type="evidence" value="ECO:0007669"/>
    <property type="project" value="UniProtKB-KW"/>
</dbReference>
<gene>
    <name evidence="3" type="ORF">LZC95_23260</name>
</gene>
<feature type="compositionally biased region" description="Basic and acidic residues" evidence="1">
    <location>
        <begin position="126"/>
        <end position="135"/>
    </location>
</feature>
<reference evidence="3 4" key="1">
    <citation type="submission" date="2021-12" db="EMBL/GenBank/DDBJ databases">
        <title>Discovery of the Pendulisporaceae a myxobacterial family with distinct sporulation behavior and unique specialized metabolism.</title>
        <authorList>
            <person name="Garcia R."/>
            <person name="Popoff A."/>
            <person name="Bader C.D."/>
            <person name="Loehr J."/>
            <person name="Walesch S."/>
            <person name="Walt C."/>
            <person name="Boldt J."/>
            <person name="Bunk B."/>
            <person name="Haeckl F.J.F.P.J."/>
            <person name="Gunesch A.P."/>
            <person name="Birkelbach J."/>
            <person name="Nuebel U."/>
            <person name="Pietschmann T."/>
            <person name="Bach T."/>
            <person name="Mueller R."/>
        </authorList>
    </citation>
    <scope>NUCLEOTIDE SEQUENCE [LARGE SCALE GENOMIC DNA]</scope>
    <source>
        <strain evidence="3 4">MSr12523</strain>
    </source>
</reference>
<feature type="region of interest" description="Disordered" evidence="1">
    <location>
        <begin position="1"/>
        <end position="55"/>
    </location>
</feature>
<evidence type="ECO:0000313" key="3">
    <source>
        <dbReference type="EMBL" id="WXA99721.1"/>
    </source>
</evidence>
<evidence type="ECO:0000256" key="1">
    <source>
        <dbReference type="SAM" id="MobiDB-lite"/>
    </source>
</evidence>